<evidence type="ECO:0000313" key="2">
    <source>
        <dbReference type="Proteomes" id="UP000183859"/>
    </source>
</evidence>
<dbReference type="Proteomes" id="UP000183859">
    <property type="component" value="Chromosome"/>
</dbReference>
<gene>
    <name evidence="1" type="ORF">PhaeoP97_00768</name>
</gene>
<name>A0A1L3I256_9RHOB</name>
<dbReference type="SUPFAM" id="SSF53474">
    <property type="entry name" value="alpha/beta-Hydrolases"/>
    <property type="match status" value="1"/>
</dbReference>
<sequence length="306" mass="34251">MIRASRADVVTALMQTTSVSQAVTGGDFWVAGKDCDLVARLKSDTLLVTFDNLASINERPTERPWPVWMQSRATESNYSVLGVQSHHKDWYRSAEAPDQIAELQAQGFFKRFQNIVFTGTSMGGFAALCFAGLVPGARVLAFSPQSTLNREIAPFERRYPYPYRKFDWQTPDYLDAAHYVGRISGGHVFYDPQVREDWLHAQRLQTPGLTQVPIPYAGHTLIRVLAKAGALDHLMTTYPGSGRVDADFFRLLRNKRANKAWAKPFLAAALARGNGPLAHRACKALHREHGHGFARRQLRQINAATK</sequence>
<accession>A0A1L3I256</accession>
<dbReference type="EMBL" id="CP016364">
    <property type="protein sequence ID" value="APG46206.1"/>
    <property type="molecule type" value="Genomic_DNA"/>
</dbReference>
<dbReference type="KEGG" id="php:PhaeoP97_00768"/>
<dbReference type="GO" id="GO:0016740">
    <property type="term" value="F:transferase activity"/>
    <property type="evidence" value="ECO:0007669"/>
    <property type="project" value="UniProtKB-KW"/>
</dbReference>
<keyword evidence="2" id="KW-1185">Reference proteome</keyword>
<organism evidence="1 2">
    <name type="scientific">Phaeobacter porticola</name>
    <dbReference type="NCBI Taxonomy" id="1844006"/>
    <lineage>
        <taxon>Bacteria</taxon>
        <taxon>Pseudomonadati</taxon>
        <taxon>Pseudomonadota</taxon>
        <taxon>Alphaproteobacteria</taxon>
        <taxon>Rhodobacterales</taxon>
        <taxon>Roseobacteraceae</taxon>
        <taxon>Phaeobacter</taxon>
    </lineage>
</organism>
<keyword evidence="1" id="KW-0808">Transferase</keyword>
<proteinExistence type="predicted"/>
<dbReference type="AlphaFoldDB" id="A0A1L3I256"/>
<dbReference type="STRING" id="1844006.PhaeoP97_00768"/>
<dbReference type="Gene3D" id="3.40.50.1820">
    <property type="entry name" value="alpha/beta hydrolase"/>
    <property type="match status" value="1"/>
</dbReference>
<dbReference type="InterPro" id="IPR029058">
    <property type="entry name" value="AB_hydrolase_fold"/>
</dbReference>
<reference evidence="2" key="1">
    <citation type="submission" date="2016-07" db="EMBL/GenBank/DDBJ databases">
        <title>Phaeobacter portensis sp. nov., a tropodithietic acid producing bacterium isolated from a German harbor.</title>
        <authorList>
            <person name="Freese H.M."/>
            <person name="Bunk B."/>
            <person name="Breider S."/>
            <person name="Brinkhoff T."/>
        </authorList>
    </citation>
    <scope>NUCLEOTIDE SEQUENCE [LARGE SCALE GENOMIC DNA]</scope>
    <source>
        <strain evidence="2">P97</strain>
    </source>
</reference>
<protein>
    <submittedName>
        <fullName evidence="1">Glycosyl transferase family 2</fullName>
    </submittedName>
</protein>
<evidence type="ECO:0000313" key="1">
    <source>
        <dbReference type="EMBL" id="APG46206.1"/>
    </source>
</evidence>